<dbReference type="Proteomes" id="UP001237642">
    <property type="component" value="Unassembled WGS sequence"/>
</dbReference>
<reference evidence="1" key="1">
    <citation type="submission" date="2023-02" db="EMBL/GenBank/DDBJ databases">
        <title>Genome of toxic invasive species Heracleum sosnowskyi carries increased number of genes despite the absence of recent whole-genome duplications.</title>
        <authorList>
            <person name="Schelkunov M."/>
            <person name="Shtratnikova V."/>
            <person name="Makarenko M."/>
            <person name="Klepikova A."/>
            <person name="Omelchenko D."/>
            <person name="Novikova G."/>
            <person name="Obukhova E."/>
            <person name="Bogdanov V."/>
            <person name="Penin A."/>
            <person name="Logacheva M."/>
        </authorList>
    </citation>
    <scope>NUCLEOTIDE SEQUENCE</scope>
    <source>
        <strain evidence="1">Hsosn_3</strain>
        <tissue evidence="1">Leaf</tissue>
    </source>
</reference>
<name>A0AAD8LZ01_9APIA</name>
<evidence type="ECO:0000313" key="2">
    <source>
        <dbReference type="Proteomes" id="UP001237642"/>
    </source>
</evidence>
<sequence length="800" mass="90948">MAFCESSESDQDGVAKANMHRANQKMLDSIAYHVKVFEYLKIKRKKELEFGKDWVFKEERSKRIKQDRRLVADDAAIGKKSKMSIDEMCEELKLSIAKNAARLEGKVVDEDTSMFRQDIDVYAGALVPKGTDDAYRSVSDKIMNTDFFKTDKSSIGTSDQTGPGDDDPAEFHMEPQMLIRINTQLKQRKSKEPLKKGKHYDKDEACGSGSLANDSGAEKGLCERNCNLQSMNWNRIILDEFHMMAANDDEGLVVCITGLLSDPYIEPEHLKEATRHLLNLCEKSANLLPILRNKLYSVLPNVLMFWLGKVLDDDQPMKYTMDVTEACFWMLLVLPSFNYPREDNSIKELFHLSTSIIKSPSKFKVSDFCFFLLDRISILLKREPRLLGEILECFVFLEGVLDLFQCESNLSGRVSLWRIIRLLFKNTRNTQLASVLNRKVKLLEVELIVFRVGRNADAKEIRTIQKAVKEINDYLIDVPQYNTGRLSCCINKYGVSNRFEVFNDEYARCVYSVIYTETDIVMEDHAENIIKTKNSLGIDAINAALLHMEIARPLVIDILASGDPDGNSDKHQAFKNLLFVSNMVFGELASSLLPWTRVFDVTASQVEQAVRDKAWIAYDFSLTLVGRDIDAGKLITLREKQQKYRLSDELAEELFKRHTRKLVKENISAALRELKTAQTSKELDKILDFNSQLIKFGKHPDASRFARGLGTICLLDGERDDDMKLLFRRYVLDSLSGVRIEETKRAALNQLGNIFGICEREAKAIIVESALQLFDQISARDLKAAASQAEFPSNPPGSES</sequence>
<comment type="caution">
    <text evidence="1">The sequence shown here is derived from an EMBL/GenBank/DDBJ whole genome shotgun (WGS) entry which is preliminary data.</text>
</comment>
<keyword evidence="2" id="KW-1185">Reference proteome</keyword>
<reference evidence="1" key="2">
    <citation type="submission" date="2023-05" db="EMBL/GenBank/DDBJ databases">
        <authorList>
            <person name="Schelkunov M.I."/>
        </authorList>
    </citation>
    <scope>NUCLEOTIDE SEQUENCE</scope>
    <source>
        <strain evidence="1">Hsosn_3</strain>
        <tissue evidence="1">Leaf</tissue>
    </source>
</reference>
<dbReference type="Pfam" id="PF16940">
    <property type="entry name" value="Tic110"/>
    <property type="match status" value="1"/>
</dbReference>
<evidence type="ECO:0000313" key="1">
    <source>
        <dbReference type="EMBL" id="KAK1353582.1"/>
    </source>
</evidence>
<organism evidence="1 2">
    <name type="scientific">Heracleum sosnowskyi</name>
    <dbReference type="NCBI Taxonomy" id="360622"/>
    <lineage>
        <taxon>Eukaryota</taxon>
        <taxon>Viridiplantae</taxon>
        <taxon>Streptophyta</taxon>
        <taxon>Embryophyta</taxon>
        <taxon>Tracheophyta</taxon>
        <taxon>Spermatophyta</taxon>
        <taxon>Magnoliopsida</taxon>
        <taxon>eudicotyledons</taxon>
        <taxon>Gunneridae</taxon>
        <taxon>Pentapetalae</taxon>
        <taxon>asterids</taxon>
        <taxon>campanulids</taxon>
        <taxon>Apiales</taxon>
        <taxon>Apiaceae</taxon>
        <taxon>Apioideae</taxon>
        <taxon>apioid superclade</taxon>
        <taxon>Tordylieae</taxon>
        <taxon>Tordyliinae</taxon>
        <taxon>Heracleum</taxon>
    </lineage>
</organism>
<accession>A0AAD8LZ01</accession>
<dbReference type="GO" id="GO:0045037">
    <property type="term" value="P:protein import into chloroplast stroma"/>
    <property type="evidence" value="ECO:0007669"/>
    <property type="project" value="TreeGrafter"/>
</dbReference>
<dbReference type="PANTHER" id="PTHR34935">
    <property type="entry name" value="PROTEIN TIC110, CHLOROPLASTIC"/>
    <property type="match status" value="1"/>
</dbReference>
<dbReference type="InterPro" id="IPR031610">
    <property type="entry name" value="TIC110"/>
</dbReference>
<dbReference type="EMBL" id="JAUIZM010000012">
    <property type="protein sequence ID" value="KAK1353582.1"/>
    <property type="molecule type" value="Genomic_DNA"/>
</dbReference>
<gene>
    <name evidence="1" type="ORF">POM88_051947</name>
</gene>
<proteinExistence type="predicted"/>
<dbReference type="GO" id="GO:0061927">
    <property type="term" value="C:TOC-TIC supercomplex I"/>
    <property type="evidence" value="ECO:0007669"/>
    <property type="project" value="TreeGrafter"/>
</dbReference>
<dbReference type="PANTHER" id="PTHR34935:SF3">
    <property type="entry name" value="PROTEIN TIC110, CHLOROPLASTIC"/>
    <property type="match status" value="1"/>
</dbReference>
<protein>
    <submittedName>
        <fullName evidence="1">Uncharacterized protein</fullName>
    </submittedName>
</protein>
<dbReference type="AlphaFoldDB" id="A0AAD8LZ01"/>